<evidence type="ECO:0000256" key="1">
    <source>
        <dbReference type="ARBA" id="ARBA00004141"/>
    </source>
</evidence>
<dbReference type="EMBL" id="CM035423">
    <property type="protein sequence ID" value="KAH7366529.1"/>
    <property type="molecule type" value="Genomic_DNA"/>
</dbReference>
<feature type="compositionally biased region" description="Basic and acidic residues" evidence="10">
    <location>
        <begin position="268"/>
        <end position="283"/>
    </location>
</feature>
<dbReference type="AlphaFoldDB" id="A0A8T2SV51"/>
<feature type="region of interest" description="Disordered" evidence="10">
    <location>
        <begin position="186"/>
        <end position="232"/>
    </location>
</feature>
<dbReference type="Pfam" id="PF00153">
    <property type="entry name" value="Mito_carr"/>
    <property type="match status" value="2"/>
</dbReference>
<proteinExistence type="inferred from homology"/>
<dbReference type="FunFam" id="1.50.40.10:FF:000162">
    <property type="entry name" value="Mitochondrial substrate carrier protein-like"/>
    <property type="match status" value="1"/>
</dbReference>
<comment type="similarity">
    <text evidence="2 9">Belongs to the mitochondrial carrier (TC 2.A.29) family.</text>
</comment>
<evidence type="ECO:0000313" key="11">
    <source>
        <dbReference type="EMBL" id="KAH7366529.1"/>
    </source>
</evidence>
<evidence type="ECO:0000256" key="6">
    <source>
        <dbReference type="ARBA" id="ARBA00022989"/>
    </source>
</evidence>
<dbReference type="InterPro" id="IPR018108">
    <property type="entry name" value="MCP_transmembrane"/>
</dbReference>
<evidence type="ECO:0000256" key="9">
    <source>
        <dbReference type="RuleBase" id="RU000488"/>
    </source>
</evidence>
<gene>
    <name evidence="11" type="ORF">KP509_18G082800</name>
</gene>
<evidence type="ECO:0000256" key="8">
    <source>
        <dbReference type="PROSITE-ProRule" id="PRU00282"/>
    </source>
</evidence>
<dbReference type="PANTHER" id="PTHR45667">
    <property type="entry name" value="S-ADENOSYLMETHIONINE MITOCHONDRIAL CARRIER PROTEIN"/>
    <property type="match status" value="1"/>
</dbReference>
<evidence type="ECO:0000256" key="5">
    <source>
        <dbReference type="ARBA" id="ARBA00022737"/>
    </source>
</evidence>
<evidence type="ECO:0000256" key="2">
    <source>
        <dbReference type="ARBA" id="ARBA00006375"/>
    </source>
</evidence>
<evidence type="ECO:0000313" key="12">
    <source>
        <dbReference type="Proteomes" id="UP000825935"/>
    </source>
</evidence>
<dbReference type="InterPro" id="IPR023395">
    <property type="entry name" value="MCP_dom_sf"/>
</dbReference>
<dbReference type="PROSITE" id="PS50920">
    <property type="entry name" value="SOLCAR"/>
    <property type="match status" value="2"/>
</dbReference>
<dbReference type="SUPFAM" id="SSF103506">
    <property type="entry name" value="Mitochondrial carrier"/>
    <property type="match status" value="1"/>
</dbReference>
<feature type="compositionally biased region" description="Polar residues" evidence="10">
    <location>
        <begin position="186"/>
        <end position="204"/>
    </location>
</feature>
<sequence length="579" mass="63331">MSMCFPAENLAFKSSAMNGGEILLSEKHRDGHAQRQENTANGPLIKALWVSSKALNGMPTPEDLSMPISGSTGHQNGVRFRWLKTGIMEENSVDVIRGIRHYKEPALDLPAVFVEDVSRRPGDKSLKGWANIKYTMDYVLGRSIVPTAKHKFSKTSYSAGKDVSLLQKAVSQRHVVNNSNCLASRSTGEQIENSPQIQNDQLLSSDDKSRSIAKHKLSKTSRSAGKDVSFSQKAASQTYGIKNSNGLASLSANKQFENSPQIQNDQLHSPDDNSRSKAKDKLNKRSCSAGKDLSCSQKAVSQGHGIKNSNCLESLSASKQIENSPQIQNDQLPSSDIKSKSIAKQFLFVRRDAAAGAFAGICVSLCLHPIDTVKTVIQSQSIGSRSVFRTVLAIISDRGFSGLYRGLGSNLASSGPISAIYTFTYESVKAALLPHLPREYHAIAHCTAGGCASIATSVVYTPSECVKQRMQVGCFQRNSWLTFLAILRNEGPSVLYSGWLAVLCRNVPQSIIKFYTYEGLKNCALSKKPAEKHLSTYQTVSLPLEVWQVVLLLCSQHPLMLSRLDCKPNCQVQLCTRKV</sequence>
<keyword evidence="7 8" id="KW-0472">Membrane</keyword>
<evidence type="ECO:0000256" key="4">
    <source>
        <dbReference type="ARBA" id="ARBA00022692"/>
    </source>
</evidence>
<evidence type="ECO:0000256" key="7">
    <source>
        <dbReference type="ARBA" id="ARBA00023136"/>
    </source>
</evidence>
<dbReference type="OrthoDB" id="10253709at2759"/>
<name>A0A8T2SV51_CERRI</name>
<keyword evidence="3 9" id="KW-0813">Transport</keyword>
<comment type="caution">
    <text evidence="11">The sequence shown here is derived from an EMBL/GenBank/DDBJ whole genome shotgun (WGS) entry which is preliminary data.</text>
</comment>
<evidence type="ECO:0008006" key="13">
    <source>
        <dbReference type="Google" id="ProtNLM"/>
    </source>
</evidence>
<feature type="repeat" description="Solcar" evidence="8">
    <location>
        <begin position="347"/>
        <end position="431"/>
    </location>
</feature>
<evidence type="ECO:0000256" key="10">
    <source>
        <dbReference type="SAM" id="MobiDB-lite"/>
    </source>
</evidence>
<keyword evidence="4 8" id="KW-0812">Transmembrane</keyword>
<dbReference type="Proteomes" id="UP000825935">
    <property type="component" value="Chromosome 18"/>
</dbReference>
<keyword evidence="5" id="KW-0677">Repeat</keyword>
<dbReference type="GO" id="GO:0016020">
    <property type="term" value="C:membrane"/>
    <property type="evidence" value="ECO:0007669"/>
    <property type="project" value="UniProtKB-SubCell"/>
</dbReference>
<keyword evidence="12" id="KW-1185">Reference proteome</keyword>
<feature type="region of interest" description="Disordered" evidence="10">
    <location>
        <begin position="261"/>
        <end position="289"/>
    </location>
</feature>
<reference evidence="11" key="1">
    <citation type="submission" date="2021-08" db="EMBL/GenBank/DDBJ databases">
        <title>WGS assembly of Ceratopteris richardii.</title>
        <authorList>
            <person name="Marchant D.B."/>
            <person name="Chen G."/>
            <person name="Jenkins J."/>
            <person name="Shu S."/>
            <person name="Leebens-Mack J."/>
            <person name="Grimwood J."/>
            <person name="Schmutz J."/>
            <person name="Soltis P."/>
            <person name="Soltis D."/>
            <person name="Chen Z.-H."/>
        </authorList>
    </citation>
    <scope>NUCLEOTIDE SEQUENCE</scope>
    <source>
        <strain evidence="11">Whitten #5841</strain>
        <tissue evidence="11">Leaf</tissue>
    </source>
</reference>
<organism evidence="11 12">
    <name type="scientific">Ceratopteris richardii</name>
    <name type="common">Triangle waterfern</name>
    <dbReference type="NCBI Taxonomy" id="49495"/>
    <lineage>
        <taxon>Eukaryota</taxon>
        <taxon>Viridiplantae</taxon>
        <taxon>Streptophyta</taxon>
        <taxon>Embryophyta</taxon>
        <taxon>Tracheophyta</taxon>
        <taxon>Polypodiopsida</taxon>
        <taxon>Polypodiidae</taxon>
        <taxon>Polypodiales</taxon>
        <taxon>Pteridineae</taxon>
        <taxon>Pteridaceae</taxon>
        <taxon>Parkerioideae</taxon>
        <taxon>Ceratopteris</taxon>
    </lineage>
</organism>
<accession>A0A8T2SV51</accession>
<protein>
    <recommendedName>
        <fullName evidence="13">Mitochondrial substrate carrier family protein</fullName>
    </recommendedName>
</protein>
<comment type="subcellular location">
    <subcellularLocation>
        <location evidence="1">Membrane</location>
        <topology evidence="1">Multi-pass membrane protein</topology>
    </subcellularLocation>
</comment>
<dbReference type="Gene3D" id="1.50.40.10">
    <property type="entry name" value="Mitochondrial carrier domain"/>
    <property type="match status" value="1"/>
</dbReference>
<feature type="repeat" description="Solcar" evidence="8">
    <location>
        <begin position="440"/>
        <end position="523"/>
    </location>
</feature>
<evidence type="ECO:0000256" key="3">
    <source>
        <dbReference type="ARBA" id="ARBA00022448"/>
    </source>
</evidence>
<keyword evidence="6" id="KW-1133">Transmembrane helix</keyword>